<dbReference type="Proteomes" id="UP000242474">
    <property type="component" value="Unassembled WGS sequence"/>
</dbReference>
<feature type="transmembrane region" description="Helical" evidence="1">
    <location>
        <begin position="411"/>
        <end position="435"/>
    </location>
</feature>
<evidence type="ECO:0000313" key="3">
    <source>
        <dbReference type="Proteomes" id="UP000242474"/>
    </source>
</evidence>
<feature type="transmembrane region" description="Helical" evidence="1">
    <location>
        <begin position="221"/>
        <end position="245"/>
    </location>
</feature>
<dbReference type="OrthoDB" id="5599858at2759"/>
<sequence length="519" mass="57942">MEIILGLILAITLKSVSYHIANVLKRVLIWISSFVAYSVGLTEYVTGQINILDEGRWSIKYAPWLHIPLSSICMPNHIVQNVFKQESAKILDMARVGRVEQALPSNEYYAHMQQAIDSALESTYSSLAFTLQPNNMRVPGKHFMKIPNNRVTRVPVDVFGFPVDSIYDYEVADNPQKRNKAISEGYVVPYPVANSSKVDMRFKSMDYSVVYVPSMLELRELAYTALTLFGLGMVIVATLALALYIGGYILHPVYNNLRETASPLYLGLLVILAIGVAVIHGLKAFEKVFTFEKSLIKKLQIVFQNALEISRCTFNVVITITLFAAVIPTLACTVIEIYYAVLHRHSNDNFYSVNTVSTSMWGLLTRVWFTHIFTVIICAGASYMLSAVDWINHVVLLLWQSPQKWPMHRIICVYAAPATFKLALATGLPVALGLLSSTYNNDLTMDKARNILLLNDTTTLAPNVRLILLAIIGRFAALRGFALYKKCAGIVRVRLYSLGQVLENIDGSNTPLSARVSSE</sequence>
<name>A0A2G5B672_COERN</name>
<feature type="transmembrane region" description="Helical" evidence="1">
    <location>
        <begin position="316"/>
        <end position="341"/>
    </location>
</feature>
<feature type="transmembrane region" description="Helical" evidence="1">
    <location>
        <begin position="464"/>
        <end position="484"/>
    </location>
</feature>
<keyword evidence="1" id="KW-1133">Transmembrane helix</keyword>
<proteinExistence type="predicted"/>
<accession>A0A2G5B672</accession>
<protein>
    <submittedName>
        <fullName evidence="2">Uncharacterized protein</fullName>
    </submittedName>
</protein>
<evidence type="ECO:0000256" key="1">
    <source>
        <dbReference type="SAM" id="Phobius"/>
    </source>
</evidence>
<feature type="transmembrane region" description="Helical" evidence="1">
    <location>
        <begin position="368"/>
        <end position="399"/>
    </location>
</feature>
<keyword evidence="1" id="KW-0472">Membrane</keyword>
<feature type="transmembrane region" description="Helical" evidence="1">
    <location>
        <begin position="265"/>
        <end position="285"/>
    </location>
</feature>
<keyword evidence="3" id="KW-1185">Reference proteome</keyword>
<dbReference type="EMBL" id="KZ303520">
    <property type="protein sequence ID" value="PIA14217.1"/>
    <property type="molecule type" value="Genomic_DNA"/>
</dbReference>
<gene>
    <name evidence="2" type="ORF">COEREDRAFT_88886</name>
</gene>
<keyword evidence="1" id="KW-0812">Transmembrane</keyword>
<organism evidence="2 3">
    <name type="scientific">Coemansia reversa (strain ATCC 12441 / NRRL 1564)</name>
    <dbReference type="NCBI Taxonomy" id="763665"/>
    <lineage>
        <taxon>Eukaryota</taxon>
        <taxon>Fungi</taxon>
        <taxon>Fungi incertae sedis</taxon>
        <taxon>Zoopagomycota</taxon>
        <taxon>Kickxellomycotina</taxon>
        <taxon>Kickxellomycetes</taxon>
        <taxon>Kickxellales</taxon>
        <taxon>Kickxellaceae</taxon>
        <taxon>Coemansia</taxon>
    </lineage>
</organism>
<evidence type="ECO:0000313" key="2">
    <source>
        <dbReference type="EMBL" id="PIA14217.1"/>
    </source>
</evidence>
<reference evidence="2 3" key="1">
    <citation type="journal article" date="2015" name="Genome Biol. Evol.">
        <title>Phylogenomic analyses indicate that early fungi evolved digesting cell walls of algal ancestors of land plants.</title>
        <authorList>
            <person name="Chang Y."/>
            <person name="Wang S."/>
            <person name="Sekimoto S."/>
            <person name="Aerts A.L."/>
            <person name="Choi C."/>
            <person name="Clum A."/>
            <person name="LaButti K.M."/>
            <person name="Lindquist E.A."/>
            <person name="Yee Ngan C."/>
            <person name="Ohm R.A."/>
            <person name="Salamov A.A."/>
            <person name="Grigoriev I.V."/>
            <person name="Spatafora J.W."/>
            <person name="Berbee M.L."/>
        </authorList>
    </citation>
    <scope>NUCLEOTIDE SEQUENCE [LARGE SCALE GENOMIC DNA]</scope>
    <source>
        <strain evidence="2 3">NRRL 1564</strain>
    </source>
</reference>
<dbReference type="AlphaFoldDB" id="A0A2G5B672"/>